<dbReference type="SUPFAM" id="SSF55770">
    <property type="entry name" value="Profilin (actin-binding protein)"/>
    <property type="match status" value="1"/>
</dbReference>
<dbReference type="GO" id="GO:0005938">
    <property type="term" value="C:cell cortex"/>
    <property type="evidence" value="ECO:0007669"/>
    <property type="project" value="TreeGrafter"/>
</dbReference>
<dbReference type="SMART" id="SM00392">
    <property type="entry name" value="PROF"/>
    <property type="match status" value="1"/>
</dbReference>
<dbReference type="GO" id="GO:0003785">
    <property type="term" value="F:actin monomer binding"/>
    <property type="evidence" value="ECO:0007669"/>
    <property type="project" value="TreeGrafter"/>
</dbReference>
<dbReference type="WBParaSite" id="jg2496">
    <property type="protein sequence ID" value="jg2496"/>
    <property type="gene ID" value="jg2496"/>
</dbReference>
<dbReference type="Pfam" id="PF00235">
    <property type="entry name" value="Profilin"/>
    <property type="match status" value="1"/>
</dbReference>
<dbReference type="InterPro" id="IPR048278">
    <property type="entry name" value="PFN"/>
</dbReference>
<evidence type="ECO:0000313" key="4">
    <source>
        <dbReference type="WBParaSite" id="jg2496"/>
    </source>
</evidence>
<dbReference type="PANTHER" id="PTHR11604:SF6">
    <property type="entry name" value="PROFILIN-1"/>
    <property type="match status" value="1"/>
</dbReference>
<accession>A0A915DZV4</accession>
<sequence length="119" mass="13205">MSGWKAYIDTLTESCEGIEKAAIIGLEDGSVWACSEGDSEFKATEAELKTLCSLFNDLASVGVDLEGIHYIVPRTDENLIFGKKDKNGFFAVKTSTAVLIAIYRGRALLEARLVWLWRR</sequence>
<comment type="similarity">
    <text evidence="1 2">Belongs to the profilin family.</text>
</comment>
<dbReference type="AlphaFoldDB" id="A0A915DZV4"/>
<reference evidence="4" key="1">
    <citation type="submission" date="2022-11" db="UniProtKB">
        <authorList>
            <consortium name="WormBaseParasite"/>
        </authorList>
    </citation>
    <scope>IDENTIFICATION</scope>
</reference>
<protein>
    <recommendedName>
        <fullName evidence="2">Profilin</fullName>
    </recommendedName>
</protein>
<dbReference type="InterPro" id="IPR036140">
    <property type="entry name" value="PFN_sf"/>
</dbReference>
<dbReference type="CDD" id="cd00148">
    <property type="entry name" value="PROF"/>
    <property type="match status" value="1"/>
</dbReference>
<dbReference type="InterPro" id="IPR005455">
    <property type="entry name" value="PFN_euk"/>
</dbReference>
<dbReference type="Proteomes" id="UP000887574">
    <property type="component" value="Unplaced"/>
</dbReference>
<organism evidence="3 4">
    <name type="scientific">Ditylenchus dipsaci</name>
    <dbReference type="NCBI Taxonomy" id="166011"/>
    <lineage>
        <taxon>Eukaryota</taxon>
        <taxon>Metazoa</taxon>
        <taxon>Ecdysozoa</taxon>
        <taxon>Nematoda</taxon>
        <taxon>Chromadorea</taxon>
        <taxon>Rhabditida</taxon>
        <taxon>Tylenchina</taxon>
        <taxon>Tylenchomorpha</taxon>
        <taxon>Sphaerularioidea</taxon>
        <taxon>Anguinidae</taxon>
        <taxon>Anguininae</taxon>
        <taxon>Ditylenchus</taxon>
    </lineage>
</organism>
<evidence type="ECO:0000256" key="1">
    <source>
        <dbReference type="ARBA" id="ARBA00010058"/>
    </source>
</evidence>
<dbReference type="Gene3D" id="3.30.450.30">
    <property type="entry name" value="Dynein light chain 2a, cytoplasmic"/>
    <property type="match status" value="1"/>
</dbReference>
<proteinExistence type="inferred from homology"/>
<evidence type="ECO:0000256" key="2">
    <source>
        <dbReference type="RuleBase" id="RU003909"/>
    </source>
</evidence>
<name>A0A915DZV4_9BILA</name>
<evidence type="ECO:0000313" key="3">
    <source>
        <dbReference type="Proteomes" id="UP000887574"/>
    </source>
</evidence>
<keyword evidence="3" id="KW-1185">Reference proteome</keyword>
<dbReference type="PANTHER" id="PTHR11604">
    <property type="entry name" value="PROFILIN"/>
    <property type="match status" value="1"/>
</dbReference>
<keyword evidence="2" id="KW-0009">Actin-binding</keyword>